<accession>A0A840F3B2</accession>
<evidence type="ECO:0000313" key="5">
    <source>
        <dbReference type="Proteomes" id="UP000551501"/>
    </source>
</evidence>
<reference evidence="4 5" key="1">
    <citation type="submission" date="2020-08" db="EMBL/GenBank/DDBJ databases">
        <title>Sequencing the genomes of 1000 actinobacteria strains.</title>
        <authorList>
            <person name="Klenk H.-P."/>
        </authorList>
    </citation>
    <scope>NUCLEOTIDE SEQUENCE [LARGE SCALE GENOMIC DNA]</scope>
    <source>
        <strain evidence="4 5">DSM 45298</strain>
    </source>
</reference>
<keyword evidence="2" id="KW-0560">Oxidoreductase</keyword>
<dbReference type="EMBL" id="JACIFP010000001">
    <property type="protein sequence ID" value="MBB4136973.1"/>
    <property type="molecule type" value="Genomic_DNA"/>
</dbReference>
<evidence type="ECO:0000313" key="4">
    <source>
        <dbReference type="EMBL" id="MBB4136973.1"/>
    </source>
</evidence>
<organism evidence="4 5">
    <name type="scientific">Gordonia humi</name>
    <dbReference type="NCBI Taxonomy" id="686429"/>
    <lineage>
        <taxon>Bacteria</taxon>
        <taxon>Bacillati</taxon>
        <taxon>Actinomycetota</taxon>
        <taxon>Actinomycetes</taxon>
        <taxon>Mycobacteriales</taxon>
        <taxon>Gordoniaceae</taxon>
        <taxon>Gordonia</taxon>
    </lineage>
</organism>
<gene>
    <name evidence="4" type="ORF">BKA16_003525</name>
</gene>
<keyword evidence="5" id="KW-1185">Reference proteome</keyword>
<comment type="caution">
    <text evidence="4">The sequence shown here is derived from an EMBL/GenBank/DDBJ whole genome shotgun (WGS) entry which is preliminary data.</text>
</comment>
<dbReference type="AlphaFoldDB" id="A0A840F3B2"/>
<dbReference type="RefSeq" id="WP_246371809.1">
    <property type="nucleotide sequence ID" value="NZ_BAABHL010000126.1"/>
</dbReference>
<name>A0A840F3B2_9ACTN</name>
<dbReference type="InterPro" id="IPR036291">
    <property type="entry name" value="NAD(P)-bd_dom_sf"/>
</dbReference>
<dbReference type="NCBIfam" id="NF006119">
    <property type="entry name" value="PRK08264.1-5"/>
    <property type="match status" value="1"/>
</dbReference>
<dbReference type="Proteomes" id="UP000551501">
    <property type="component" value="Unassembled WGS sequence"/>
</dbReference>
<comment type="similarity">
    <text evidence="1 3">Belongs to the short-chain dehydrogenases/reductases (SDR) family.</text>
</comment>
<evidence type="ECO:0000256" key="2">
    <source>
        <dbReference type="ARBA" id="ARBA00023002"/>
    </source>
</evidence>
<dbReference type="InterPro" id="IPR002347">
    <property type="entry name" value="SDR_fam"/>
</dbReference>
<dbReference type="PANTHER" id="PTHR44169">
    <property type="entry name" value="NADPH-DEPENDENT 1-ACYLDIHYDROXYACETONE PHOSPHATE REDUCTASE"/>
    <property type="match status" value="1"/>
</dbReference>
<dbReference type="PANTHER" id="PTHR44169:SF6">
    <property type="entry name" value="NADPH-DEPENDENT 1-ACYLDIHYDROXYACETONE PHOSPHATE REDUCTASE"/>
    <property type="match status" value="1"/>
</dbReference>
<dbReference type="PRINTS" id="PR00081">
    <property type="entry name" value="GDHRDH"/>
</dbReference>
<dbReference type="PRINTS" id="PR00080">
    <property type="entry name" value="SDRFAMILY"/>
</dbReference>
<proteinExistence type="inferred from homology"/>
<sequence length="249" mass="25521">MDGSKLPGATVLVTGSTGGLGREFVRQARARGATKVYAAARRDVDWDDPRIVPLRLDVADPDAIAAAAVAANDVDVLVNNAGGGGDPSLLTTDLADIRATFETNVFGPLTLVRAFAPVLAARGGGAIVDVHSVLSWLSQPGSYAASKTALWGLTNALRIELAAQSTRVVGAHFAYVDTPMTAGLDVPKSSARDIVGVVLDGLEAGATEILADDLTAQMHAMLPTISSGAFAETAPYTGATAHDSEGGER</sequence>
<dbReference type="Gene3D" id="3.40.50.720">
    <property type="entry name" value="NAD(P)-binding Rossmann-like Domain"/>
    <property type="match status" value="1"/>
</dbReference>
<evidence type="ECO:0000256" key="1">
    <source>
        <dbReference type="ARBA" id="ARBA00006484"/>
    </source>
</evidence>
<protein>
    <submittedName>
        <fullName evidence="4">NAD(P)-dependent dehydrogenase (Short-subunit alcohol dehydrogenase family)</fullName>
    </submittedName>
</protein>
<dbReference type="Pfam" id="PF00106">
    <property type="entry name" value="adh_short"/>
    <property type="match status" value="1"/>
</dbReference>
<dbReference type="GO" id="GO:0016491">
    <property type="term" value="F:oxidoreductase activity"/>
    <property type="evidence" value="ECO:0007669"/>
    <property type="project" value="UniProtKB-KW"/>
</dbReference>
<evidence type="ECO:0000256" key="3">
    <source>
        <dbReference type="RuleBase" id="RU000363"/>
    </source>
</evidence>
<dbReference type="SUPFAM" id="SSF51735">
    <property type="entry name" value="NAD(P)-binding Rossmann-fold domains"/>
    <property type="match status" value="1"/>
</dbReference>